<evidence type="ECO:0000313" key="7">
    <source>
        <dbReference type="Proteomes" id="UP000009046"/>
    </source>
</evidence>
<dbReference type="Proteomes" id="UP000009046">
    <property type="component" value="Unassembled WGS sequence"/>
</dbReference>
<evidence type="ECO:0000259" key="4">
    <source>
        <dbReference type="Pfam" id="PF02737"/>
    </source>
</evidence>
<evidence type="ECO:0000259" key="3">
    <source>
        <dbReference type="Pfam" id="PF00725"/>
    </source>
</evidence>
<dbReference type="SUPFAM" id="SSF48179">
    <property type="entry name" value="6-phosphogluconate dehydrogenase C-terminal domain-like"/>
    <property type="match status" value="1"/>
</dbReference>
<dbReference type="FunCoup" id="E0VSZ8">
    <property type="interactions" value="149"/>
</dbReference>
<evidence type="ECO:0000256" key="2">
    <source>
        <dbReference type="ARBA" id="ARBA00023002"/>
    </source>
</evidence>
<organism>
    <name type="scientific">Pediculus humanus subsp. corporis</name>
    <name type="common">Body louse</name>
    <dbReference type="NCBI Taxonomy" id="121224"/>
    <lineage>
        <taxon>Eukaryota</taxon>
        <taxon>Metazoa</taxon>
        <taxon>Ecdysozoa</taxon>
        <taxon>Arthropoda</taxon>
        <taxon>Hexapoda</taxon>
        <taxon>Insecta</taxon>
        <taxon>Pterygota</taxon>
        <taxon>Neoptera</taxon>
        <taxon>Paraneoptera</taxon>
        <taxon>Psocodea</taxon>
        <taxon>Troctomorpha</taxon>
        <taxon>Phthiraptera</taxon>
        <taxon>Anoplura</taxon>
        <taxon>Pediculidae</taxon>
        <taxon>Pediculus</taxon>
    </lineage>
</organism>
<reference evidence="6" key="3">
    <citation type="submission" date="2021-02" db="UniProtKB">
        <authorList>
            <consortium name="EnsemblMetazoa"/>
        </authorList>
    </citation>
    <scope>IDENTIFICATION</scope>
    <source>
        <strain evidence="6">USDA</strain>
    </source>
</reference>
<dbReference type="InterPro" id="IPR006108">
    <property type="entry name" value="3HC_DH_C"/>
</dbReference>
<dbReference type="STRING" id="121224.E0VSZ8"/>
<dbReference type="GO" id="GO:0006631">
    <property type="term" value="P:fatty acid metabolic process"/>
    <property type="evidence" value="ECO:0007669"/>
    <property type="project" value="InterPro"/>
</dbReference>
<keyword evidence="2 5" id="KW-0560">Oxidoreductase</keyword>
<dbReference type="GO" id="GO:0003857">
    <property type="term" value="F:(3S)-3-hydroxyacyl-CoA dehydrogenase (NAD+) activity"/>
    <property type="evidence" value="ECO:0007669"/>
    <property type="project" value="UniProtKB-EC"/>
</dbReference>
<evidence type="ECO:0000313" key="5">
    <source>
        <dbReference type="EMBL" id="EEB16504.1"/>
    </source>
</evidence>
<dbReference type="PANTHER" id="PTHR48075">
    <property type="entry name" value="3-HYDROXYACYL-COA DEHYDROGENASE FAMILY PROTEIN"/>
    <property type="match status" value="1"/>
</dbReference>
<dbReference type="InterPro" id="IPR036291">
    <property type="entry name" value="NAD(P)-bd_dom_sf"/>
</dbReference>
<accession>E0VSZ8</accession>
<dbReference type="KEGG" id="phu:Phum_PHUM424710"/>
<dbReference type="InterPro" id="IPR006176">
    <property type="entry name" value="3-OHacyl-CoA_DH_NAD-bd"/>
</dbReference>
<reference evidence="5" key="1">
    <citation type="submission" date="2007-04" db="EMBL/GenBank/DDBJ databases">
        <title>Annotation of Pediculus humanus corporis strain USDA.</title>
        <authorList>
            <person name="Kirkness E."/>
            <person name="Hannick L."/>
            <person name="Hass B."/>
            <person name="Bruggner R."/>
            <person name="Lawson D."/>
            <person name="Bidwell S."/>
            <person name="Joardar V."/>
            <person name="Caler E."/>
            <person name="Walenz B."/>
            <person name="Inman J."/>
            <person name="Schobel S."/>
            <person name="Galinsky K."/>
            <person name="Amedeo P."/>
            <person name="Strausberg R."/>
        </authorList>
    </citation>
    <scope>NUCLEOTIDE SEQUENCE</scope>
    <source>
        <strain evidence="5">USDA</strain>
    </source>
</reference>
<name>E0VSZ8_PEDHC</name>
<dbReference type="HOGENOM" id="CLU_009834_0_0_1"/>
<dbReference type="eggNOG" id="KOG2305">
    <property type="taxonomic scope" value="Eukaryota"/>
</dbReference>
<comment type="similarity">
    <text evidence="1">Belongs to the 3-hydroxyacyl-CoA dehydrogenase family.</text>
</comment>
<dbReference type="OMA" id="RDNCLTH"/>
<dbReference type="GeneID" id="8229928"/>
<dbReference type="FunFam" id="3.40.50.720:FF:000356">
    <property type="entry name" value="Lambda-crystallin homolog"/>
    <property type="match status" value="1"/>
</dbReference>
<dbReference type="Gene3D" id="1.10.1040.10">
    <property type="entry name" value="N-(1-d-carboxylethyl)-l-norvaline Dehydrogenase, domain 2"/>
    <property type="match status" value="1"/>
</dbReference>
<sequence>MAYKSEKIGIIGSGIIGRSWAMLFAGVGYEVVIYDIEPKQLESAMLDIKNQLETHEKTGMLRGNLSAKNQYELIRTTTILAECLDGSKLIKECVPEVLDIKKKVYKEIDELVSDNTILSSSTSTLLPSSFSSDLKHKGQVIVSHPVNPPYYVPLVEIVPAPWTKPEISKCTLEIMKEIGQVPVLLNKEIDGFALNRIQYAILNEVWHLVSDNILNVEDIDKVMSEGLGMRYAFLGPLETAHLNANGMLDYANKFSNVIYSVSKTMKGVPKMEGPTLMSVANQLNQMTPLDKLQEKRAWRDSCLLQLAQLKKKMRL</sequence>
<dbReference type="EC" id="1.1.1.35" evidence="5"/>
<evidence type="ECO:0000313" key="6">
    <source>
        <dbReference type="EnsemblMetazoa" id="PHUM424710-PA"/>
    </source>
</evidence>
<dbReference type="VEuPathDB" id="VectorBase:PHUM424710"/>
<dbReference type="InParanoid" id="E0VSZ8"/>
<dbReference type="AlphaFoldDB" id="E0VSZ8"/>
<feature type="domain" description="3-hydroxyacyl-CoA dehydrogenase NAD binding" evidence="4">
    <location>
        <begin position="7"/>
        <end position="187"/>
    </location>
</feature>
<reference evidence="5" key="2">
    <citation type="submission" date="2007-04" db="EMBL/GenBank/DDBJ databases">
        <title>The genome of the human body louse.</title>
        <authorList>
            <consortium name="The Human Body Louse Genome Consortium"/>
            <person name="Kirkness E."/>
            <person name="Walenz B."/>
            <person name="Hass B."/>
            <person name="Bruggner R."/>
            <person name="Strausberg R."/>
        </authorList>
    </citation>
    <scope>NUCLEOTIDE SEQUENCE</scope>
    <source>
        <strain evidence="5">USDA</strain>
    </source>
</reference>
<dbReference type="InterPro" id="IPR013328">
    <property type="entry name" value="6PGD_dom2"/>
</dbReference>
<dbReference type="Gene3D" id="3.40.50.720">
    <property type="entry name" value="NAD(P)-binding Rossmann-like Domain"/>
    <property type="match status" value="1"/>
</dbReference>
<gene>
    <name evidence="6" type="primary">8229928</name>
    <name evidence="5" type="ORF">Phum_PHUM424710</name>
</gene>
<keyword evidence="7" id="KW-1185">Reference proteome</keyword>
<dbReference type="EnsemblMetazoa" id="PHUM424710-RA">
    <property type="protein sequence ID" value="PHUM424710-PA"/>
    <property type="gene ID" value="PHUM424710"/>
</dbReference>
<dbReference type="GO" id="GO:0070403">
    <property type="term" value="F:NAD+ binding"/>
    <property type="evidence" value="ECO:0007669"/>
    <property type="project" value="InterPro"/>
</dbReference>
<dbReference type="GO" id="GO:0050104">
    <property type="term" value="F:L-gulonate 3-dehydrogenase activity"/>
    <property type="evidence" value="ECO:0007669"/>
    <property type="project" value="TreeGrafter"/>
</dbReference>
<dbReference type="EMBL" id="AAZO01005191">
    <property type="status" value="NOT_ANNOTATED_CDS"/>
    <property type="molecule type" value="Genomic_DNA"/>
</dbReference>
<dbReference type="EMBL" id="DS235758">
    <property type="protein sequence ID" value="EEB16504.1"/>
    <property type="molecule type" value="Genomic_DNA"/>
</dbReference>
<dbReference type="Pfam" id="PF02737">
    <property type="entry name" value="3HCDH_N"/>
    <property type="match status" value="1"/>
</dbReference>
<dbReference type="RefSeq" id="XP_002429242.1">
    <property type="nucleotide sequence ID" value="XM_002429197.1"/>
</dbReference>
<feature type="domain" description="3-hydroxyacyl-CoA dehydrogenase C-terminal" evidence="3">
    <location>
        <begin position="191"/>
        <end position="260"/>
    </location>
</feature>
<dbReference type="CTD" id="8229928"/>
<dbReference type="OrthoDB" id="2021159at2759"/>
<proteinExistence type="inferred from homology"/>
<protein>
    <submittedName>
        <fullName evidence="5 6">Lambda-crystallin, putative</fullName>
        <ecNumber evidence="5">1.1.1.35</ecNumber>
    </submittedName>
</protein>
<dbReference type="SUPFAM" id="SSF51735">
    <property type="entry name" value="NAD(P)-binding Rossmann-fold domains"/>
    <property type="match status" value="1"/>
</dbReference>
<dbReference type="Pfam" id="PF00725">
    <property type="entry name" value="3HCDH"/>
    <property type="match status" value="1"/>
</dbReference>
<evidence type="ECO:0000256" key="1">
    <source>
        <dbReference type="ARBA" id="ARBA00009463"/>
    </source>
</evidence>
<dbReference type="PANTHER" id="PTHR48075:SF1">
    <property type="entry name" value="LAMBDA-CRYSTALLIN HOMOLOG"/>
    <property type="match status" value="1"/>
</dbReference>
<dbReference type="InterPro" id="IPR008927">
    <property type="entry name" value="6-PGluconate_DH-like_C_sf"/>
</dbReference>